<dbReference type="AlphaFoldDB" id="A0A6A5G0Z4"/>
<evidence type="ECO:0000313" key="1">
    <source>
        <dbReference type="EMBL" id="KAF1748616.1"/>
    </source>
</evidence>
<gene>
    <name evidence="1" type="ORF">GCK72_025083</name>
</gene>
<comment type="caution">
    <text evidence="1">The sequence shown here is derived from an EMBL/GenBank/DDBJ whole genome shotgun (WGS) entry which is preliminary data.</text>
</comment>
<reference evidence="1 2" key="1">
    <citation type="submission" date="2019-12" db="EMBL/GenBank/DDBJ databases">
        <title>Chromosome-level assembly of the Caenorhabditis remanei genome.</title>
        <authorList>
            <person name="Teterina A.A."/>
            <person name="Willis J.H."/>
            <person name="Phillips P.C."/>
        </authorList>
    </citation>
    <scope>NUCLEOTIDE SEQUENCE [LARGE SCALE GENOMIC DNA]</scope>
    <source>
        <strain evidence="1 2">PX506</strain>
        <tissue evidence="1">Whole organism</tissue>
    </source>
</reference>
<dbReference type="KEGG" id="crq:GCK72_025083"/>
<name>A0A6A5G0Z4_CAERE</name>
<sequence length="159" mass="18415">MPADNTNQAHVFSRQVALVEVNVSNIRENVSKVPGKVIERAVECNIGNCWPRPIVYEIISQVVTATDDYSFGSSIESKQVVTSFSILAHFHTFCINSETRKDWFCGDEDGKYENYSENHCSLCIHWVEYEEMAETNHVSDRIERAEKWTMCKSEKCYFW</sequence>
<dbReference type="CTD" id="78777876"/>
<dbReference type="EMBL" id="WUAV01000006">
    <property type="protein sequence ID" value="KAF1748616.1"/>
    <property type="molecule type" value="Genomic_DNA"/>
</dbReference>
<dbReference type="Proteomes" id="UP000483820">
    <property type="component" value="Chromosome X"/>
</dbReference>
<organism evidence="1 2">
    <name type="scientific">Caenorhabditis remanei</name>
    <name type="common">Caenorhabditis vulgaris</name>
    <dbReference type="NCBI Taxonomy" id="31234"/>
    <lineage>
        <taxon>Eukaryota</taxon>
        <taxon>Metazoa</taxon>
        <taxon>Ecdysozoa</taxon>
        <taxon>Nematoda</taxon>
        <taxon>Chromadorea</taxon>
        <taxon>Rhabditida</taxon>
        <taxon>Rhabditina</taxon>
        <taxon>Rhabditomorpha</taxon>
        <taxon>Rhabditoidea</taxon>
        <taxon>Rhabditidae</taxon>
        <taxon>Peloderinae</taxon>
        <taxon>Caenorhabditis</taxon>
    </lineage>
</organism>
<accession>A0A6A5G0Z4</accession>
<proteinExistence type="predicted"/>
<evidence type="ECO:0000313" key="2">
    <source>
        <dbReference type="Proteomes" id="UP000483820"/>
    </source>
</evidence>
<protein>
    <submittedName>
        <fullName evidence="1">Uncharacterized protein</fullName>
    </submittedName>
</protein>
<dbReference type="RefSeq" id="XP_053579752.1">
    <property type="nucleotide sequence ID" value="XM_053736186.1"/>
</dbReference>
<dbReference type="GeneID" id="78777876"/>